<name>A0A918I896_9ACTN</name>
<keyword evidence="4" id="KW-1185">Reference proteome</keyword>
<dbReference type="GO" id="GO:0016757">
    <property type="term" value="F:glycosyltransferase activity"/>
    <property type="evidence" value="ECO:0007669"/>
    <property type="project" value="TreeGrafter"/>
</dbReference>
<dbReference type="InterPro" id="IPR022622">
    <property type="entry name" value="DUF3492"/>
</dbReference>
<keyword evidence="3" id="KW-0808">Transferase</keyword>
<feature type="domain" description="DUF3492" evidence="2">
    <location>
        <begin position="1"/>
        <end position="284"/>
    </location>
</feature>
<evidence type="ECO:0000313" key="4">
    <source>
        <dbReference type="Proteomes" id="UP000618795"/>
    </source>
</evidence>
<dbReference type="Pfam" id="PF13692">
    <property type="entry name" value="Glyco_trans_1_4"/>
    <property type="match status" value="1"/>
</dbReference>
<dbReference type="Pfam" id="PF11997">
    <property type="entry name" value="DUF3492"/>
    <property type="match status" value="1"/>
</dbReference>
<dbReference type="EMBL" id="BMTD01000002">
    <property type="protein sequence ID" value="GGU81091.1"/>
    <property type="molecule type" value="Genomic_DNA"/>
</dbReference>
<accession>A0A918I896</accession>
<dbReference type="Proteomes" id="UP000618795">
    <property type="component" value="Unassembled WGS sequence"/>
</dbReference>
<organism evidence="3 4">
    <name type="scientific">Streptomyces filipinensis</name>
    <dbReference type="NCBI Taxonomy" id="66887"/>
    <lineage>
        <taxon>Bacteria</taxon>
        <taxon>Bacillati</taxon>
        <taxon>Actinomycetota</taxon>
        <taxon>Actinomycetes</taxon>
        <taxon>Kitasatosporales</taxon>
        <taxon>Streptomycetaceae</taxon>
        <taxon>Streptomyces</taxon>
    </lineage>
</organism>
<protein>
    <recommendedName>
        <fullName evidence="1">D-inositol 3-phosphate glycosyltransferase</fullName>
    </recommendedName>
</protein>
<dbReference type="SUPFAM" id="SSF53756">
    <property type="entry name" value="UDP-Glycosyltransferase/glycogen phosphorylase"/>
    <property type="match status" value="1"/>
</dbReference>
<gene>
    <name evidence="3" type="ORF">GCM10010260_11750</name>
</gene>
<dbReference type="Gene3D" id="3.40.50.2000">
    <property type="entry name" value="Glycogen Phosphorylase B"/>
    <property type="match status" value="2"/>
</dbReference>
<sequence length="567" mass="60317">MRIGLVTEGGYPFVGGDAGLWCERLVRGLGRHEFDVYALSRSRRQEDSGWVALPPQVGGVRTAPLWTAEDDGVAYGRRTRRRFIECYGELVASVCAGTRADAVSEEGATALADRFGNALYGLAELARDQGGLVGALRSDAAVRTLERACRAPGALRTAHEARVPDLLTVTAHLERALRPLSLDWYGDDSLGAADLCHAAAGGPAALPGLLARHFSDVPLLVTEYGVPLRSHYLTLGPDIATPAVRALLGAFHGRLATEVYRRAEILTPGNTHARRWQERCGADRARIRTVYPGMDAARFTEVGEAPDRAEPDTLVWVGRVEPAKDLISLLHAFAEVRKEEPKARLRIVGAPAGPEGAAYLGHCRALAAQLFPDEAEGAHAVGDNPVSFEEIGGPEAPTLPDAYAAGAVVVLSSVVEGFPIGLIEAMFCGRATVSTDVGAVVEVIGGTGLVVPPRNPRALAEACVALLRDPERRERLGAAARARALELFTVEQNIAAFHGLYLRIVSHCPVHRVVLDEAGEPRPFAAPAESHVPGRWTGPTARVLPRTVPGWATAPPVRATPLAAEGA</sequence>
<proteinExistence type="predicted"/>
<evidence type="ECO:0000256" key="1">
    <source>
        <dbReference type="ARBA" id="ARBA00021292"/>
    </source>
</evidence>
<dbReference type="AlphaFoldDB" id="A0A918I896"/>
<reference evidence="3" key="1">
    <citation type="journal article" date="2014" name="Int. J. Syst. Evol. Microbiol.">
        <title>Complete genome sequence of Corynebacterium casei LMG S-19264T (=DSM 44701T), isolated from a smear-ripened cheese.</title>
        <authorList>
            <consortium name="US DOE Joint Genome Institute (JGI-PGF)"/>
            <person name="Walter F."/>
            <person name="Albersmeier A."/>
            <person name="Kalinowski J."/>
            <person name="Ruckert C."/>
        </authorList>
    </citation>
    <scope>NUCLEOTIDE SEQUENCE</scope>
    <source>
        <strain evidence="3">JCM 4369</strain>
    </source>
</reference>
<comment type="caution">
    <text evidence="3">The sequence shown here is derived from an EMBL/GenBank/DDBJ whole genome shotgun (WGS) entry which is preliminary data.</text>
</comment>
<evidence type="ECO:0000313" key="3">
    <source>
        <dbReference type="EMBL" id="GGU81091.1"/>
    </source>
</evidence>
<dbReference type="PANTHER" id="PTHR12526">
    <property type="entry name" value="GLYCOSYLTRANSFERASE"/>
    <property type="match status" value="1"/>
</dbReference>
<dbReference type="PANTHER" id="PTHR12526:SF636">
    <property type="entry name" value="BLL3647 PROTEIN"/>
    <property type="match status" value="1"/>
</dbReference>
<reference evidence="3" key="2">
    <citation type="submission" date="2020-09" db="EMBL/GenBank/DDBJ databases">
        <authorList>
            <person name="Sun Q."/>
            <person name="Ohkuma M."/>
        </authorList>
    </citation>
    <scope>NUCLEOTIDE SEQUENCE</scope>
    <source>
        <strain evidence="3">JCM 4369</strain>
    </source>
</reference>
<evidence type="ECO:0000259" key="2">
    <source>
        <dbReference type="Pfam" id="PF11997"/>
    </source>
</evidence>